<organism evidence="1 2">
    <name type="scientific">Paralvinella palmiformis</name>
    <dbReference type="NCBI Taxonomy" id="53620"/>
    <lineage>
        <taxon>Eukaryota</taxon>
        <taxon>Metazoa</taxon>
        <taxon>Spiralia</taxon>
        <taxon>Lophotrochozoa</taxon>
        <taxon>Annelida</taxon>
        <taxon>Polychaeta</taxon>
        <taxon>Sedentaria</taxon>
        <taxon>Canalipalpata</taxon>
        <taxon>Terebellida</taxon>
        <taxon>Terebelliformia</taxon>
        <taxon>Alvinellidae</taxon>
        <taxon>Paralvinella</taxon>
    </lineage>
</organism>
<evidence type="ECO:0000313" key="1">
    <source>
        <dbReference type="EMBL" id="KAK2157783.1"/>
    </source>
</evidence>
<protein>
    <submittedName>
        <fullName evidence="1">Uncharacterized protein</fullName>
    </submittedName>
</protein>
<gene>
    <name evidence="1" type="ORF">LSH36_184g01001</name>
</gene>
<dbReference type="AlphaFoldDB" id="A0AAD9JSH1"/>
<proteinExistence type="predicted"/>
<dbReference type="Proteomes" id="UP001208570">
    <property type="component" value="Unassembled WGS sequence"/>
</dbReference>
<comment type="caution">
    <text evidence="1">The sequence shown here is derived from an EMBL/GenBank/DDBJ whole genome shotgun (WGS) entry which is preliminary data.</text>
</comment>
<keyword evidence="2" id="KW-1185">Reference proteome</keyword>
<sequence>MPLYIRNNVSWTPTSLKEESFQLDEKDFVQDPDLHRDVLPQPYRMVNKLIWSIIDDVWEHVNERESERIADASRLRPPQYRCKSFSELMENLVQVSE</sequence>
<name>A0AAD9JSH1_9ANNE</name>
<evidence type="ECO:0000313" key="2">
    <source>
        <dbReference type="Proteomes" id="UP001208570"/>
    </source>
</evidence>
<accession>A0AAD9JSH1</accession>
<dbReference type="EMBL" id="JAODUP010000184">
    <property type="protein sequence ID" value="KAK2157783.1"/>
    <property type="molecule type" value="Genomic_DNA"/>
</dbReference>
<reference evidence="1" key="1">
    <citation type="journal article" date="2023" name="Mol. Biol. Evol.">
        <title>Third-Generation Sequencing Reveals the Adaptive Role of the Epigenome in Three Deep-Sea Polychaetes.</title>
        <authorList>
            <person name="Perez M."/>
            <person name="Aroh O."/>
            <person name="Sun Y."/>
            <person name="Lan Y."/>
            <person name="Juniper S.K."/>
            <person name="Young C.R."/>
            <person name="Angers B."/>
            <person name="Qian P.Y."/>
        </authorList>
    </citation>
    <scope>NUCLEOTIDE SEQUENCE</scope>
    <source>
        <strain evidence="1">P08H-3</strain>
    </source>
</reference>